<feature type="domain" description="TNase-like" evidence="1">
    <location>
        <begin position="33"/>
        <end position="162"/>
    </location>
</feature>
<gene>
    <name evidence="2" type="ORF">LCMiAC01_04940</name>
</gene>
<dbReference type="EMBL" id="MK500399">
    <property type="protein sequence ID" value="QBK88812.1"/>
    <property type="molecule type" value="Genomic_DNA"/>
</dbReference>
<evidence type="ECO:0000313" key="2">
    <source>
        <dbReference type="EMBL" id="QBK88812.1"/>
    </source>
</evidence>
<reference evidence="2" key="1">
    <citation type="journal article" date="2019" name="MBio">
        <title>Virus Genomes from Deep Sea Sediments Expand the Ocean Megavirome and Support Independent Origins of Viral Gigantism.</title>
        <authorList>
            <person name="Backstrom D."/>
            <person name="Yutin N."/>
            <person name="Jorgensen S.L."/>
            <person name="Dharamshi J."/>
            <person name="Homa F."/>
            <person name="Zaremba-Niedwiedzka K."/>
            <person name="Spang A."/>
            <person name="Wolf Y.I."/>
            <person name="Koonin E.V."/>
            <person name="Ettema T.J."/>
        </authorList>
    </citation>
    <scope>NUCLEOTIDE SEQUENCE</scope>
</reference>
<dbReference type="InterPro" id="IPR016071">
    <property type="entry name" value="Staphylococal_nuclease_OB-fold"/>
</dbReference>
<dbReference type="PROSITE" id="PS50830">
    <property type="entry name" value="TNASE_3"/>
    <property type="match status" value="1"/>
</dbReference>
<protein>
    <submittedName>
        <fullName evidence="2">Nuclease-like protein</fullName>
    </submittedName>
</protein>
<proteinExistence type="predicted"/>
<evidence type="ECO:0000259" key="1">
    <source>
        <dbReference type="PROSITE" id="PS50830"/>
    </source>
</evidence>
<name>A0A481YZY1_9VIRU</name>
<accession>A0A481YZY1</accession>
<dbReference type="Pfam" id="PF00565">
    <property type="entry name" value="SNase"/>
    <property type="match status" value="1"/>
</dbReference>
<dbReference type="Gene3D" id="2.40.50.90">
    <property type="match status" value="1"/>
</dbReference>
<organism evidence="2">
    <name type="scientific">Mimivirus LCMiAC01</name>
    <dbReference type="NCBI Taxonomy" id="2506608"/>
    <lineage>
        <taxon>Viruses</taxon>
        <taxon>Varidnaviria</taxon>
        <taxon>Bamfordvirae</taxon>
        <taxon>Nucleocytoviricota</taxon>
        <taxon>Megaviricetes</taxon>
        <taxon>Imitervirales</taxon>
        <taxon>Mimiviridae</taxon>
        <taxon>Klosneuvirinae</taxon>
    </lineage>
</organism>
<sequence length="162" mass="18655">MGICHKTTRSRSIHTDIDLQNATFKNTPKYLPNITSCRVLKVYDGDSITIASRIENKIWKWSVRLNGIDTPEIRSKDEYEKTIADIAKKQLENILMPFGVSSMIQIKVLSYGKYGRLLAEIYKDDVHINKLMLDKRLAVPYDGGTKQNIAWYAYYNGSINLY</sequence>
<dbReference type="SUPFAM" id="SSF50199">
    <property type="entry name" value="Staphylococcal nuclease"/>
    <property type="match status" value="1"/>
</dbReference>
<dbReference type="InterPro" id="IPR035437">
    <property type="entry name" value="SNase_OB-fold_sf"/>
</dbReference>